<name>A0ABV8RQK3_9SPHN</name>
<evidence type="ECO:0000313" key="4">
    <source>
        <dbReference type="Proteomes" id="UP001595828"/>
    </source>
</evidence>
<evidence type="ECO:0000256" key="2">
    <source>
        <dbReference type="SAM" id="SignalP"/>
    </source>
</evidence>
<evidence type="ECO:0000313" key="3">
    <source>
        <dbReference type="EMBL" id="MFC4295572.1"/>
    </source>
</evidence>
<evidence type="ECO:0008006" key="5">
    <source>
        <dbReference type="Google" id="ProtNLM"/>
    </source>
</evidence>
<dbReference type="Proteomes" id="UP001595828">
    <property type="component" value="Unassembled WGS sequence"/>
</dbReference>
<dbReference type="RefSeq" id="WP_379539042.1">
    <property type="nucleotide sequence ID" value="NZ_JBHSDR010000006.1"/>
</dbReference>
<dbReference type="EMBL" id="JBHSDR010000006">
    <property type="protein sequence ID" value="MFC4295572.1"/>
    <property type="molecule type" value="Genomic_DNA"/>
</dbReference>
<comment type="caution">
    <text evidence="3">The sequence shown here is derived from an EMBL/GenBank/DDBJ whole genome shotgun (WGS) entry which is preliminary data.</text>
</comment>
<feature type="compositionally biased region" description="Low complexity" evidence="1">
    <location>
        <begin position="27"/>
        <end position="56"/>
    </location>
</feature>
<feature type="chain" id="PRO_5046241692" description="Lipoprotein" evidence="2">
    <location>
        <begin position="20"/>
        <end position="177"/>
    </location>
</feature>
<reference evidence="4" key="1">
    <citation type="journal article" date="2019" name="Int. J. Syst. Evol. Microbiol.">
        <title>The Global Catalogue of Microorganisms (GCM) 10K type strain sequencing project: providing services to taxonomists for standard genome sequencing and annotation.</title>
        <authorList>
            <consortium name="The Broad Institute Genomics Platform"/>
            <consortium name="The Broad Institute Genome Sequencing Center for Infectious Disease"/>
            <person name="Wu L."/>
            <person name="Ma J."/>
        </authorList>
    </citation>
    <scope>NUCLEOTIDE SEQUENCE [LARGE SCALE GENOMIC DNA]</scope>
    <source>
        <strain evidence="4">CGMCC 1.12989</strain>
    </source>
</reference>
<evidence type="ECO:0000256" key="1">
    <source>
        <dbReference type="SAM" id="MobiDB-lite"/>
    </source>
</evidence>
<feature type="region of interest" description="Disordered" evidence="1">
    <location>
        <begin position="27"/>
        <end position="71"/>
    </location>
</feature>
<organism evidence="3 4">
    <name type="scientific">Novosphingobium tardum</name>
    <dbReference type="NCBI Taxonomy" id="1538021"/>
    <lineage>
        <taxon>Bacteria</taxon>
        <taxon>Pseudomonadati</taxon>
        <taxon>Pseudomonadota</taxon>
        <taxon>Alphaproteobacteria</taxon>
        <taxon>Sphingomonadales</taxon>
        <taxon>Sphingomonadaceae</taxon>
        <taxon>Novosphingobium</taxon>
    </lineage>
</organism>
<keyword evidence="2" id="KW-0732">Signal</keyword>
<gene>
    <name evidence="3" type="ORF">ACFO0A_10950</name>
</gene>
<dbReference type="PROSITE" id="PS51257">
    <property type="entry name" value="PROKAR_LIPOPROTEIN"/>
    <property type="match status" value="1"/>
</dbReference>
<protein>
    <recommendedName>
        <fullName evidence="5">Lipoprotein</fullName>
    </recommendedName>
</protein>
<proteinExistence type="predicted"/>
<sequence>MNRAALSAAVATFALMACSQQPVTPAASETGAAEAETSSTASAPAAEATTNAEVSPVPSPPAPSPEATGSPAAQTIPVALQGRWGLVPADCTSTRGDAKGLLTIDATTLKFYESRGTIGAIKERSDTRLRAGISFTGEGMNWTRDEVLDVQDGGKTLIRREYGQDAAPGPFKYKKCV</sequence>
<feature type="signal peptide" evidence="2">
    <location>
        <begin position="1"/>
        <end position="19"/>
    </location>
</feature>
<keyword evidence="4" id="KW-1185">Reference proteome</keyword>
<accession>A0ABV8RQK3</accession>